<reference evidence="3 4" key="1">
    <citation type="journal article" date="2015" name="Nature">
        <title>rRNA introns, odd ribosomes, and small enigmatic genomes across a large radiation of phyla.</title>
        <authorList>
            <person name="Brown C.T."/>
            <person name="Hug L.A."/>
            <person name="Thomas B.C."/>
            <person name="Sharon I."/>
            <person name="Castelle C.J."/>
            <person name="Singh A."/>
            <person name="Wilkins M.J."/>
            <person name="Williams K.H."/>
            <person name="Banfield J.F."/>
        </authorList>
    </citation>
    <scope>NUCLEOTIDE SEQUENCE [LARGE SCALE GENOMIC DNA]</scope>
</reference>
<feature type="domain" description="RlpA-like protein double-psi beta-barrel" evidence="2">
    <location>
        <begin position="201"/>
        <end position="268"/>
    </location>
</feature>
<feature type="chain" id="PRO_5002533591" description="RlpA-like protein double-psi beta-barrel domain-containing protein" evidence="1">
    <location>
        <begin position="29"/>
        <end position="272"/>
    </location>
</feature>
<accession>A0A0G0MX73</accession>
<evidence type="ECO:0000259" key="2">
    <source>
        <dbReference type="Pfam" id="PF03330"/>
    </source>
</evidence>
<comment type="caution">
    <text evidence="3">The sequence shown here is derived from an EMBL/GenBank/DDBJ whole genome shotgun (WGS) entry which is preliminary data.</text>
</comment>
<keyword evidence="1" id="KW-0732">Signal</keyword>
<sequence>MHTVRRNFTTLFFLSFLFFLFFLTPAFAQELEVVVSTQFDAQTIVKGYTLESSDELMRLGIRPETLNVSTRVDVKTLDSSLMQDTLASFNQDPNDEVATHTLLGNIYLFDILNKESYDGSDFFFLEIKYPQEQTSDQRLHGRRRIFFYNGVKSVWEELPSEDSPATQSVRALIHLPYARLALFEDQVPEVGEASWYGYEGCDCAASPDYPKGTYLVVTSVSNPTKSVTVRVNDYGPDRTVFPDRIIDLDKVAFAKLASLGAGVIQVQVKLLQ</sequence>
<dbReference type="SUPFAM" id="SSF50685">
    <property type="entry name" value="Barwin-like endoglucanases"/>
    <property type="match status" value="1"/>
</dbReference>
<evidence type="ECO:0000256" key="1">
    <source>
        <dbReference type="SAM" id="SignalP"/>
    </source>
</evidence>
<feature type="signal peptide" evidence="1">
    <location>
        <begin position="1"/>
        <end position="28"/>
    </location>
</feature>
<dbReference type="AlphaFoldDB" id="A0A0G0MX73"/>
<dbReference type="PANTHER" id="PTHR34183">
    <property type="entry name" value="ENDOLYTIC PEPTIDOGLYCAN TRANSGLYCOSYLASE RLPA"/>
    <property type="match status" value="1"/>
</dbReference>
<evidence type="ECO:0000313" key="3">
    <source>
        <dbReference type="EMBL" id="KKR05046.1"/>
    </source>
</evidence>
<dbReference type="Pfam" id="PF03330">
    <property type="entry name" value="DPBB_1"/>
    <property type="match status" value="1"/>
</dbReference>
<dbReference type="InterPro" id="IPR009009">
    <property type="entry name" value="RlpA-like_DPBB"/>
</dbReference>
<evidence type="ECO:0000313" key="4">
    <source>
        <dbReference type="Proteomes" id="UP000033935"/>
    </source>
</evidence>
<dbReference type="Proteomes" id="UP000033935">
    <property type="component" value="Unassembled WGS sequence"/>
</dbReference>
<dbReference type="Gene3D" id="2.40.40.10">
    <property type="entry name" value="RlpA-like domain"/>
    <property type="match status" value="1"/>
</dbReference>
<protein>
    <recommendedName>
        <fullName evidence="2">RlpA-like protein double-psi beta-barrel domain-containing protein</fullName>
    </recommendedName>
</protein>
<name>A0A0G0MX73_9BACT</name>
<proteinExistence type="predicted"/>
<dbReference type="PANTHER" id="PTHR34183:SF1">
    <property type="entry name" value="ENDOLYTIC PEPTIDOGLYCAN TRANSGLYCOSYLASE RLPA"/>
    <property type="match status" value="1"/>
</dbReference>
<organism evidence="3 4">
    <name type="scientific">Candidatus Uhrbacteria bacterium GW2011_GWF2_39_13</name>
    <dbReference type="NCBI Taxonomy" id="1618995"/>
    <lineage>
        <taxon>Bacteria</taxon>
        <taxon>Candidatus Uhriibacteriota</taxon>
    </lineage>
</organism>
<dbReference type="InterPro" id="IPR036908">
    <property type="entry name" value="RlpA-like_sf"/>
</dbReference>
<dbReference type="CDD" id="cd22268">
    <property type="entry name" value="DPBB_RlpA-like"/>
    <property type="match status" value="1"/>
</dbReference>
<gene>
    <name evidence="3" type="ORF">UT30_C0001G0005</name>
</gene>
<dbReference type="EMBL" id="LBWG01000001">
    <property type="protein sequence ID" value="KKR05046.1"/>
    <property type="molecule type" value="Genomic_DNA"/>
</dbReference>